<evidence type="ECO:0000313" key="2">
    <source>
        <dbReference type="Proteomes" id="UP000460221"/>
    </source>
</evidence>
<keyword evidence="2" id="KW-1185">Reference proteome</keyword>
<accession>A0A7K1FV78</accession>
<sequence length="106" mass="11312">MTIDPSGAVGLDRPGEMTAFAVRPAAGLAAERIDTALRAADLGELEGSHAWIRSAALVAMVDAAGVDTGPGSQWEGMLAYARRKGWWRDEDRALRAHLEEPGPDRT</sequence>
<protein>
    <submittedName>
        <fullName evidence="1">Uncharacterized protein</fullName>
    </submittedName>
</protein>
<dbReference type="Proteomes" id="UP000460221">
    <property type="component" value="Unassembled WGS sequence"/>
</dbReference>
<dbReference type="RefSeq" id="WP_154771096.1">
    <property type="nucleotide sequence ID" value="NZ_WLYK01000013.1"/>
</dbReference>
<reference evidence="1 2" key="1">
    <citation type="submission" date="2019-11" db="EMBL/GenBank/DDBJ databases">
        <authorList>
            <person name="Jiang L.-Q."/>
        </authorList>
    </citation>
    <scope>NUCLEOTIDE SEQUENCE [LARGE SCALE GENOMIC DNA]</scope>
    <source>
        <strain evidence="1 2">YIM 132087</strain>
    </source>
</reference>
<organism evidence="1 2">
    <name type="scientific">Nakamurella alba</name>
    <dbReference type="NCBI Taxonomy" id="2665158"/>
    <lineage>
        <taxon>Bacteria</taxon>
        <taxon>Bacillati</taxon>
        <taxon>Actinomycetota</taxon>
        <taxon>Actinomycetes</taxon>
        <taxon>Nakamurellales</taxon>
        <taxon>Nakamurellaceae</taxon>
        <taxon>Nakamurella</taxon>
    </lineage>
</organism>
<dbReference type="EMBL" id="WLYK01000013">
    <property type="protein sequence ID" value="MTD17103.1"/>
    <property type="molecule type" value="Genomic_DNA"/>
</dbReference>
<evidence type="ECO:0000313" key="1">
    <source>
        <dbReference type="EMBL" id="MTD17103.1"/>
    </source>
</evidence>
<gene>
    <name evidence="1" type="ORF">GIS00_24510</name>
</gene>
<comment type="caution">
    <text evidence="1">The sequence shown here is derived from an EMBL/GenBank/DDBJ whole genome shotgun (WGS) entry which is preliminary data.</text>
</comment>
<dbReference type="AlphaFoldDB" id="A0A7K1FV78"/>
<proteinExistence type="predicted"/>
<name>A0A7K1FV78_9ACTN</name>